<protein>
    <submittedName>
        <fullName evidence="6">LysR family transcriptional regulator</fullName>
    </submittedName>
</protein>
<dbReference type="InterPro" id="IPR036390">
    <property type="entry name" value="WH_DNA-bd_sf"/>
</dbReference>
<evidence type="ECO:0000256" key="2">
    <source>
        <dbReference type="ARBA" id="ARBA00023015"/>
    </source>
</evidence>
<dbReference type="PROSITE" id="PS50931">
    <property type="entry name" value="HTH_LYSR"/>
    <property type="match status" value="1"/>
</dbReference>
<dbReference type="SUPFAM" id="SSF46785">
    <property type="entry name" value="Winged helix' DNA-binding domain"/>
    <property type="match status" value="1"/>
</dbReference>
<keyword evidence="7" id="KW-1185">Reference proteome</keyword>
<comment type="similarity">
    <text evidence="1">Belongs to the LysR transcriptional regulatory family.</text>
</comment>
<dbReference type="PANTHER" id="PTHR30419:SF30">
    <property type="entry name" value="LYSR FAMILY TRANSCRIPTIONAL REGULATOR"/>
    <property type="match status" value="1"/>
</dbReference>
<evidence type="ECO:0000313" key="7">
    <source>
        <dbReference type="Proteomes" id="UP000715095"/>
    </source>
</evidence>
<dbReference type="Gene3D" id="3.40.190.10">
    <property type="entry name" value="Periplasmic binding protein-like II"/>
    <property type="match status" value="1"/>
</dbReference>
<proteinExistence type="inferred from homology"/>
<evidence type="ECO:0000313" key="6">
    <source>
        <dbReference type="EMBL" id="MBM6704279.1"/>
    </source>
</evidence>
<dbReference type="Pfam" id="PF00126">
    <property type="entry name" value="HTH_1"/>
    <property type="match status" value="1"/>
</dbReference>
<dbReference type="Proteomes" id="UP000715095">
    <property type="component" value="Unassembled WGS sequence"/>
</dbReference>
<dbReference type="CDD" id="cd05466">
    <property type="entry name" value="PBP2_LTTR_substrate"/>
    <property type="match status" value="1"/>
</dbReference>
<evidence type="ECO:0000259" key="5">
    <source>
        <dbReference type="PROSITE" id="PS50931"/>
    </source>
</evidence>
<evidence type="ECO:0000256" key="3">
    <source>
        <dbReference type="ARBA" id="ARBA00023125"/>
    </source>
</evidence>
<dbReference type="Gene3D" id="1.10.10.10">
    <property type="entry name" value="Winged helix-like DNA-binding domain superfamily/Winged helix DNA-binding domain"/>
    <property type="match status" value="1"/>
</dbReference>
<dbReference type="InterPro" id="IPR005119">
    <property type="entry name" value="LysR_subst-bd"/>
</dbReference>
<feature type="domain" description="HTH lysR-type" evidence="5">
    <location>
        <begin position="1"/>
        <end position="59"/>
    </location>
</feature>
<reference evidence="6 7" key="1">
    <citation type="journal article" date="2021" name="Sci. Rep.">
        <title>The distribution of antibiotic resistance genes in chicken gut microbiota commensals.</title>
        <authorList>
            <person name="Juricova H."/>
            <person name="Matiasovicova J."/>
            <person name="Kubasova T."/>
            <person name="Cejkova D."/>
            <person name="Rychlik I."/>
        </authorList>
    </citation>
    <scope>NUCLEOTIDE SEQUENCE [LARGE SCALE GENOMIC DNA]</scope>
    <source>
        <strain evidence="6 7">An829</strain>
    </source>
</reference>
<dbReference type="InterPro" id="IPR050950">
    <property type="entry name" value="HTH-type_LysR_regulators"/>
</dbReference>
<dbReference type="Pfam" id="PF03466">
    <property type="entry name" value="LysR_substrate"/>
    <property type="match status" value="1"/>
</dbReference>
<keyword evidence="4" id="KW-0804">Transcription</keyword>
<dbReference type="SUPFAM" id="SSF53850">
    <property type="entry name" value="Periplasmic binding protein-like II"/>
    <property type="match status" value="1"/>
</dbReference>
<dbReference type="InterPro" id="IPR000847">
    <property type="entry name" value="LysR_HTH_N"/>
</dbReference>
<evidence type="ECO:0000256" key="1">
    <source>
        <dbReference type="ARBA" id="ARBA00009437"/>
    </source>
</evidence>
<comment type="caution">
    <text evidence="6">The sequence shown here is derived from an EMBL/GenBank/DDBJ whole genome shotgun (WGS) entry which is preliminary data.</text>
</comment>
<dbReference type="RefSeq" id="WP_205102844.1">
    <property type="nucleotide sequence ID" value="NZ_JACJJC010000010.1"/>
</dbReference>
<dbReference type="PANTHER" id="PTHR30419">
    <property type="entry name" value="HTH-TYPE TRANSCRIPTIONAL REGULATOR YBHD"/>
    <property type="match status" value="1"/>
</dbReference>
<sequence>MNVRQIQAFLAIINYGGIRAAGRAIHLSPSAITRSVAQLEEELHCVLLIRGNSGSGELTAEGKAFLPYATSIMEELSRAQETISQMNGGDVGTVRAAVSPFLPSHVVSKAFHLFRNRFKRVNLEIRDGLYAHALPALQAGRIDFAVTLITDTLVWPNDNFAVKRLFNVRQGLIAHKDHPIHKSKNPLDVSRYEWLITADNLEDAKNRIGETFVKKGVPWPTNITVCDLEQHDQLLRDPSSDVIGVAPLTLQEEREEKKGILKLVRFEESPLEKLLMLPDLIGAYLTRSSIPLTPAGQYFADCLLYSIASWQKENPELFVSNECKAVASNPFEKAEERSAAS</sequence>
<gene>
    <name evidence="6" type="ORF">H6A60_07260</name>
</gene>
<dbReference type="InterPro" id="IPR036388">
    <property type="entry name" value="WH-like_DNA-bd_sf"/>
</dbReference>
<name>A0ABS2DSF4_9BURK</name>
<accession>A0ABS2DSF4</accession>
<evidence type="ECO:0000256" key="4">
    <source>
        <dbReference type="ARBA" id="ARBA00023163"/>
    </source>
</evidence>
<keyword evidence="2" id="KW-0805">Transcription regulation</keyword>
<dbReference type="EMBL" id="JACJJC010000010">
    <property type="protein sequence ID" value="MBM6704279.1"/>
    <property type="molecule type" value="Genomic_DNA"/>
</dbReference>
<keyword evidence="3" id="KW-0238">DNA-binding</keyword>
<organism evidence="6 7">
    <name type="scientific">Sutterella massiliensis</name>
    <dbReference type="NCBI Taxonomy" id="1816689"/>
    <lineage>
        <taxon>Bacteria</taxon>
        <taxon>Pseudomonadati</taxon>
        <taxon>Pseudomonadota</taxon>
        <taxon>Betaproteobacteria</taxon>
        <taxon>Burkholderiales</taxon>
        <taxon>Sutterellaceae</taxon>
        <taxon>Sutterella</taxon>
    </lineage>
</organism>